<dbReference type="AlphaFoldDB" id="A0AAE3XJ35"/>
<keyword evidence="1" id="KW-0472">Membrane</keyword>
<comment type="caution">
    <text evidence="2">The sequence shown here is derived from an EMBL/GenBank/DDBJ whole genome shotgun (WGS) entry which is preliminary data.</text>
</comment>
<gene>
    <name evidence="2" type="ORF">HNQ88_000298</name>
</gene>
<accession>A0AAE3XJ35</accession>
<dbReference type="Proteomes" id="UP001185092">
    <property type="component" value="Unassembled WGS sequence"/>
</dbReference>
<keyword evidence="1" id="KW-0812">Transmembrane</keyword>
<dbReference type="RefSeq" id="WP_309936778.1">
    <property type="nucleotide sequence ID" value="NZ_AP025305.1"/>
</dbReference>
<reference evidence="2" key="1">
    <citation type="submission" date="2023-07" db="EMBL/GenBank/DDBJ databases">
        <title>Genomic Encyclopedia of Type Strains, Phase IV (KMG-IV): sequencing the most valuable type-strain genomes for metagenomic binning, comparative biology and taxonomic classification.</title>
        <authorList>
            <person name="Goeker M."/>
        </authorList>
    </citation>
    <scope>NUCLEOTIDE SEQUENCE</scope>
    <source>
        <strain evidence="2">DSM 26174</strain>
    </source>
</reference>
<proteinExistence type="predicted"/>
<keyword evidence="3" id="KW-1185">Reference proteome</keyword>
<organism evidence="2 3">
    <name type="scientific">Aureibacter tunicatorum</name>
    <dbReference type="NCBI Taxonomy" id="866807"/>
    <lineage>
        <taxon>Bacteria</taxon>
        <taxon>Pseudomonadati</taxon>
        <taxon>Bacteroidota</taxon>
        <taxon>Cytophagia</taxon>
        <taxon>Cytophagales</taxon>
        <taxon>Persicobacteraceae</taxon>
        <taxon>Aureibacter</taxon>
    </lineage>
</organism>
<protein>
    <submittedName>
        <fullName evidence="2">Uncharacterized protein</fullName>
    </submittedName>
</protein>
<name>A0AAE3XJ35_9BACT</name>
<dbReference type="EMBL" id="JAVDQD010000001">
    <property type="protein sequence ID" value="MDR6237322.1"/>
    <property type="molecule type" value="Genomic_DNA"/>
</dbReference>
<evidence type="ECO:0000313" key="3">
    <source>
        <dbReference type="Proteomes" id="UP001185092"/>
    </source>
</evidence>
<feature type="transmembrane region" description="Helical" evidence="1">
    <location>
        <begin position="65"/>
        <end position="86"/>
    </location>
</feature>
<evidence type="ECO:0000256" key="1">
    <source>
        <dbReference type="SAM" id="Phobius"/>
    </source>
</evidence>
<sequence>MLEGLIVFVSGLILFLVEKPEAGDANKRGKGFAENLFNLLTSNALRKAGAMGMVTGFASLVSETVFLAFMGVYMASIAFYACYSIFNIKRFNRKKNELG</sequence>
<evidence type="ECO:0000313" key="2">
    <source>
        <dbReference type="EMBL" id="MDR6237322.1"/>
    </source>
</evidence>
<keyword evidence="1" id="KW-1133">Transmembrane helix</keyword>